<reference evidence="2" key="1">
    <citation type="submission" date="2021-01" db="EMBL/GenBank/DDBJ databases">
        <title>Whole genome shotgun sequence of Virgisporangium aurantiacum NBRC 16421.</title>
        <authorList>
            <person name="Komaki H."/>
            <person name="Tamura T."/>
        </authorList>
    </citation>
    <scope>NUCLEOTIDE SEQUENCE</scope>
    <source>
        <strain evidence="2">NBRC 16421</strain>
    </source>
</reference>
<name>A0A8J3Z6I2_9ACTN</name>
<comment type="caution">
    <text evidence="2">The sequence shown here is derived from an EMBL/GenBank/DDBJ whole genome shotgun (WGS) entry which is preliminary data.</text>
</comment>
<evidence type="ECO:0000256" key="1">
    <source>
        <dbReference type="SAM" id="Phobius"/>
    </source>
</evidence>
<organism evidence="2 3">
    <name type="scientific">Virgisporangium aurantiacum</name>
    <dbReference type="NCBI Taxonomy" id="175570"/>
    <lineage>
        <taxon>Bacteria</taxon>
        <taxon>Bacillati</taxon>
        <taxon>Actinomycetota</taxon>
        <taxon>Actinomycetes</taxon>
        <taxon>Micromonosporales</taxon>
        <taxon>Micromonosporaceae</taxon>
        <taxon>Virgisporangium</taxon>
    </lineage>
</organism>
<dbReference type="AlphaFoldDB" id="A0A8J3Z6I2"/>
<keyword evidence="1" id="KW-0472">Membrane</keyword>
<keyword evidence="1" id="KW-1133">Transmembrane helix</keyword>
<evidence type="ECO:0000313" key="2">
    <source>
        <dbReference type="EMBL" id="GIJ56175.1"/>
    </source>
</evidence>
<protein>
    <submittedName>
        <fullName evidence="2">Uncharacterized protein</fullName>
    </submittedName>
</protein>
<proteinExistence type="predicted"/>
<feature type="transmembrane region" description="Helical" evidence="1">
    <location>
        <begin position="99"/>
        <end position="120"/>
    </location>
</feature>
<feature type="transmembrane region" description="Helical" evidence="1">
    <location>
        <begin position="156"/>
        <end position="175"/>
    </location>
</feature>
<sequence>MWPPALGPAGERGSVRVWDVLVGGAMTVPDFDSDESRPSAVDRRWAALAEDMQFSQLTIARGQAEGWRNGLAAGATLLATVTLVKGRADFDKLAGAWRLVPVVLIVLAFAFLAAALLVAIRAAHGQPGAYILADGISLHDWTEREVARISKLIPRAALLSLTGLTLVLAAAVVTWTGPVAE</sequence>
<gene>
    <name evidence="2" type="ORF">Vau01_036910</name>
</gene>
<accession>A0A8J3Z6I2</accession>
<keyword evidence="1" id="KW-0812">Transmembrane</keyword>
<dbReference type="Proteomes" id="UP000612585">
    <property type="component" value="Unassembled WGS sequence"/>
</dbReference>
<evidence type="ECO:0000313" key="3">
    <source>
        <dbReference type="Proteomes" id="UP000612585"/>
    </source>
</evidence>
<keyword evidence="3" id="KW-1185">Reference proteome</keyword>
<dbReference type="EMBL" id="BOPG01000023">
    <property type="protein sequence ID" value="GIJ56175.1"/>
    <property type="molecule type" value="Genomic_DNA"/>
</dbReference>